<dbReference type="Proteomes" id="UP000193240">
    <property type="component" value="Unassembled WGS sequence"/>
</dbReference>
<evidence type="ECO:0000313" key="1">
    <source>
        <dbReference type="EMBL" id="OSS43801.1"/>
    </source>
</evidence>
<reference evidence="1 2" key="1">
    <citation type="journal article" date="2017" name="Genome Announc.">
        <title>Genome sequence of the saprophytic ascomycete Epicoccum nigrum ICMP 19927 strain isolated from New Zealand.</title>
        <authorList>
            <person name="Fokin M."/>
            <person name="Fleetwood D."/>
            <person name="Weir B.S."/>
            <person name="Villas-Boas S.G."/>
        </authorList>
    </citation>
    <scope>NUCLEOTIDE SEQUENCE [LARGE SCALE GENOMIC DNA]</scope>
    <source>
        <strain evidence="1 2">ICMP 19927</strain>
    </source>
</reference>
<dbReference type="EMBL" id="KZ107861">
    <property type="protein sequence ID" value="OSS43801.1"/>
    <property type="molecule type" value="Genomic_DNA"/>
</dbReference>
<dbReference type="AlphaFoldDB" id="A0A1Y2LIT2"/>
<accession>A0A1Y2LIT2</accession>
<name>A0A1Y2LIT2_EPING</name>
<keyword evidence="2" id="KW-1185">Reference proteome</keyword>
<dbReference type="InParanoid" id="A0A1Y2LIT2"/>
<gene>
    <name evidence="1" type="ORF">B5807_11684</name>
</gene>
<organism evidence="1 2">
    <name type="scientific">Epicoccum nigrum</name>
    <name type="common">Soil fungus</name>
    <name type="synonym">Epicoccum purpurascens</name>
    <dbReference type="NCBI Taxonomy" id="105696"/>
    <lineage>
        <taxon>Eukaryota</taxon>
        <taxon>Fungi</taxon>
        <taxon>Dikarya</taxon>
        <taxon>Ascomycota</taxon>
        <taxon>Pezizomycotina</taxon>
        <taxon>Dothideomycetes</taxon>
        <taxon>Pleosporomycetidae</taxon>
        <taxon>Pleosporales</taxon>
        <taxon>Pleosporineae</taxon>
        <taxon>Didymellaceae</taxon>
        <taxon>Epicoccum</taxon>
    </lineage>
</organism>
<evidence type="ECO:0000313" key="2">
    <source>
        <dbReference type="Proteomes" id="UP000193240"/>
    </source>
</evidence>
<proteinExistence type="predicted"/>
<protein>
    <submittedName>
        <fullName evidence="1">Uncharacterized protein</fullName>
    </submittedName>
</protein>
<sequence>MANPHKRQRANSYEKYFTSHWASDDLAYRLDLIRCIDKVHAADEGAYIKNMLLQLALSQPGVANSLRGMEATLPVQQTPEYVQAATNKFNQHVRDVEFAVMEEHSHISEWKQHDRAYMVCSDVVSAINSISREACAQHIPWAMKQSALDSLIQIGRIICSGTDTMGHEVRKHFQSNPILEDSISEIVKTLTVEERGRLCQAPGGSMSIRDWMKNLIDLSADFVLFTNLQDVIELLSDIPRTEITVGTRE</sequence>